<feature type="domain" description="Glycoside hydrolase family 31 TIM barrel" evidence="4">
    <location>
        <begin position="360"/>
        <end position="784"/>
    </location>
</feature>
<feature type="domain" description="Glycosyl hydrolase family 31 C-terminal" evidence="5">
    <location>
        <begin position="793"/>
        <end position="907"/>
    </location>
</feature>
<dbReference type="InterPro" id="IPR000322">
    <property type="entry name" value="Glyco_hydro_31_TIM"/>
</dbReference>
<dbReference type="GO" id="GO:0004558">
    <property type="term" value="F:alpha-1,4-glucosidase activity"/>
    <property type="evidence" value="ECO:0007669"/>
    <property type="project" value="UniProtKB-EC"/>
</dbReference>
<dbReference type="EMBL" id="HF936249">
    <property type="protein sequence ID" value="CCX33863.1"/>
    <property type="molecule type" value="Genomic_DNA"/>
</dbReference>
<dbReference type="Gene3D" id="2.60.40.1180">
    <property type="entry name" value="Golgi alpha-mannosidase II"/>
    <property type="match status" value="2"/>
</dbReference>
<dbReference type="EC" id="3.2.1.20" evidence="3"/>
<dbReference type="SUPFAM" id="SSF74650">
    <property type="entry name" value="Galactose mutarotase-like"/>
    <property type="match status" value="1"/>
</dbReference>
<accession>U4LWK9</accession>
<dbReference type="STRING" id="1076935.U4LWK9"/>
<dbReference type="InterPro" id="IPR017853">
    <property type="entry name" value="GH"/>
</dbReference>
<protein>
    <recommendedName>
        <fullName evidence="3">alpha-glucosidase</fullName>
        <ecNumber evidence="3">3.2.1.20</ecNumber>
    </recommendedName>
</protein>
<evidence type="ECO:0000313" key="6">
    <source>
        <dbReference type="EMBL" id="CCX33863.1"/>
    </source>
</evidence>
<keyword evidence="7" id="KW-1185">Reference proteome</keyword>
<dbReference type="SUPFAM" id="SSF51445">
    <property type="entry name" value="(Trans)glycosidases"/>
    <property type="match status" value="1"/>
</dbReference>
<dbReference type="Gene3D" id="2.60.40.1760">
    <property type="entry name" value="glycosyl hydrolase (family 31)"/>
    <property type="match status" value="1"/>
</dbReference>
<comment type="catalytic activity">
    <reaction evidence="1">
        <text>Hydrolysis of terminal, non-reducing (1-&gt;4)-linked alpha-D-glucose residues with release of alpha-D-glucose.</text>
        <dbReference type="EC" id="3.2.1.20"/>
    </reaction>
</comment>
<dbReference type="Pfam" id="PF21365">
    <property type="entry name" value="Glyco_hydro_31_3rd"/>
    <property type="match status" value="1"/>
</dbReference>
<dbReference type="GO" id="GO:0030246">
    <property type="term" value="F:carbohydrate binding"/>
    <property type="evidence" value="ECO:0007669"/>
    <property type="project" value="InterPro"/>
</dbReference>
<dbReference type="PANTHER" id="PTHR22762">
    <property type="entry name" value="ALPHA-GLUCOSIDASE"/>
    <property type="match status" value="1"/>
</dbReference>
<dbReference type="Pfam" id="PF01055">
    <property type="entry name" value="Glyco_hydro_31_2nd"/>
    <property type="match status" value="1"/>
</dbReference>
<comment type="similarity">
    <text evidence="2">Belongs to the glycosyl hydrolase 31 family.</text>
</comment>
<dbReference type="GO" id="GO:0005975">
    <property type="term" value="P:carbohydrate metabolic process"/>
    <property type="evidence" value="ECO:0007669"/>
    <property type="project" value="InterPro"/>
</dbReference>
<dbReference type="Gene3D" id="3.20.20.80">
    <property type="entry name" value="Glycosidases"/>
    <property type="match status" value="2"/>
</dbReference>
<proteinExistence type="inferred from homology"/>
<dbReference type="InterPro" id="IPR011013">
    <property type="entry name" value="Gal_mutarotase_sf_dom"/>
</dbReference>
<evidence type="ECO:0000259" key="4">
    <source>
        <dbReference type="Pfam" id="PF01055"/>
    </source>
</evidence>
<dbReference type="eggNOG" id="KOG1066">
    <property type="taxonomic scope" value="Eukaryota"/>
</dbReference>
<dbReference type="Proteomes" id="UP000018144">
    <property type="component" value="Unassembled WGS sequence"/>
</dbReference>
<reference evidence="6 7" key="1">
    <citation type="journal article" date="2013" name="PLoS Genet.">
        <title>The genome and development-dependent transcriptomes of Pyronema confluens: a window into fungal evolution.</title>
        <authorList>
            <person name="Traeger S."/>
            <person name="Altegoer F."/>
            <person name="Freitag M."/>
            <person name="Gabaldon T."/>
            <person name="Kempken F."/>
            <person name="Kumar A."/>
            <person name="Marcet-Houben M."/>
            <person name="Poggeler S."/>
            <person name="Stajich J.E."/>
            <person name="Nowrousian M."/>
        </authorList>
    </citation>
    <scope>NUCLEOTIDE SEQUENCE [LARGE SCALE GENOMIC DNA]</scope>
    <source>
        <strain evidence="7">CBS 100304</strain>
        <tissue evidence="6">Vegetative mycelium</tissue>
    </source>
</reference>
<name>U4LWK9_PYROM</name>
<evidence type="ECO:0000256" key="3">
    <source>
        <dbReference type="ARBA" id="ARBA00012741"/>
    </source>
</evidence>
<dbReference type="InterPro" id="IPR013780">
    <property type="entry name" value="Glyco_hydro_b"/>
</dbReference>
<dbReference type="AlphaFoldDB" id="U4LWK9"/>
<dbReference type="OMA" id="HSEPYWI"/>
<sequence length="1105" mass="127217">MSGISDPLNYCRAEDYFDAAKAWGGPKRVVSVSRDPPKPRDPKACSPYRETHYHGLTLTFDDDTLCVVQFIRPTVFRVRYDPSVRDPSEYGDENSRTTLQNYNSQLIYALDTYRGVRWRTVMERGPLDIPADKRYWKLTSEVTANEPPLDFDEAQHYEVGDGMSLIVYEEPFKIQAIRRIKPVKKLYSMPWEYSNGSETEGRYKIVWESSPRTFRWNRHPEHPMLKEVIMDVIKPGPGEYIGFGEQGGTNFMKKATFMNYFNCDNMQYQQIYNKGALDPREPLYHSDPFYLEVNGNPEHANVTATYIDNYSQIAIDFGKTNSGYIKVGTRFNAMDVYILSANNVPDIVRLQSGIVGRGMLKPRYVLGNHQACYGYSTAEELHEVVDSYRKSGIPLDGMHLDVDFQHEFRTFTMNPENNPKTMFRTLREKGIKCATNITPVISTRDKTESRPNGYKTLQEGLSQKRFILDERYTAGTSGKPEDVRYFNYAGGKKDEINPNNECRRPDYGDDYDFSKAFNSLKPYRGAVSYGYNNGTPGHYVDLSTEENRIWWGKQYKELFDLGLEFVWQDMTTPAIGEAYGDMKGFPSRLLLNSDAEKKNPKKQLAIEIWALYSYNLHKATYHGLGRLKGRENKRNFILGRGSFASMFRFAGLWSGDNASTWNFWRITIPQVLSVGLNGVSISGSDTGGFEPAKRYPGTDNDEEEKYCSPELLIRWYAGSFLLPWLRNHYVRKNRKWFQEPYQYPIHFAHCHDIPRDQAYLYNGVESITKYYVSLRYSLMQVLYDAMFENLIHGLPIARSMLLTDTQDTSFFNETKDFLNNQYMCGRDILVAPIMQSTEENPGNNRDVYLPLQYMWYHSNLRPDDGDGCPLGPPVEGGTVINYTARITETPAEFPFVTPCYIREGSIIPQLKVRQYVDDYREGPNHIRFNVYPGKDREYFTYLDDGVSRSSAPKGLPQVKEPEAQAQRELAAGLYAEEYEEGERGHVQERDGKANSEFRKVGVYQSSSLPVSVDSTRTIRIVKEFDNYNPTRELGTSYTLVVYYGEGICTDDIEVEFFPKDAGVRKAPSCEYKSEQELRAVIVTINETLGESKEIIVRLTRRELKN</sequence>
<evidence type="ECO:0000256" key="1">
    <source>
        <dbReference type="ARBA" id="ARBA00001657"/>
    </source>
</evidence>
<dbReference type="InterPro" id="IPR048395">
    <property type="entry name" value="Glyco_hydro_31_C"/>
</dbReference>
<gene>
    <name evidence="6" type="ORF">PCON_02105</name>
</gene>
<dbReference type="CDD" id="cd14752">
    <property type="entry name" value="GH31_N"/>
    <property type="match status" value="1"/>
</dbReference>
<dbReference type="OrthoDB" id="10070917at2759"/>
<evidence type="ECO:0000256" key="2">
    <source>
        <dbReference type="ARBA" id="ARBA00007806"/>
    </source>
</evidence>
<dbReference type="SUPFAM" id="SSF51011">
    <property type="entry name" value="Glycosyl hydrolase domain"/>
    <property type="match status" value="1"/>
</dbReference>
<evidence type="ECO:0000313" key="7">
    <source>
        <dbReference type="Proteomes" id="UP000018144"/>
    </source>
</evidence>
<dbReference type="PANTHER" id="PTHR22762:SF120">
    <property type="entry name" value="HETEROGLYCAN GLUCOSIDASE 1"/>
    <property type="match status" value="1"/>
</dbReference>
<organism evidence="6 7">
    <name type="scientific">Pyronema omphalodes (strain CBS 100304)</name>
    <name type="common">Pyronema confluens</name>
    <dbReference type="NCBI Taxonomy" id="1076935"/>
    <lineage>
        <taxon>Eukaryota</taxon>
        <taxon>Fungi</taxon>
        <taxon>Dikarya</taxon>
        <taxon>Ascomycota</taxon>
        <taxon>Pezizomycotina</taxon>
        <taxon>Pezizomycetes</taxon>
        <taxon>Pezizales</taxon>
        <taxon>Pyronemataceae</taxon>
        <taxon>Pyronema</taxon>
    </lineage>
</organism>
<evidence type="ECO:0000259" key="5">
    <source>
        <dbReference type="Pfam" id="PF21365"/>
    </source>
</evidence>